<keyword evidence="13" id="KW-1185">Reference proteome</keyword>
<comment type="caution">
    <text evidence="12">The sequence shown here is derived from an EMBL/GenBank/DDBJ whole genome shotgun (WGS) entry which is preliminary data.</text>
</comment>
<dbReference type="PROSITE" id="PS00678">
    <property type="entry name" value="WD_REPEATS_1"/>
    <property type="match status" value="2"/>
</dbReference>
<comment type="subunit">
    <text evidence="3">Component of the SCF(sconB) E3 ubiquitin ligase complex.</text>
</comment>
<dbReference type="PROSITE" id="PS50181">
    <property type="entry name" value="FBOX"/>
    <property type="match status" value="1"/>
</dbReference>
<dbReference type="PANTHER" id="PTHR14604:SF4">
    <property type="entry name" value="F-BOX DOMAIN-CONTAINING PROTEIN"/>
    <property type="match status" value="1"/>
</dbReference>
<evidence type="ECO:0000256" key="1">
    <source>
        <dbReference type="ARBA" id="ARBA00002730"/>
    </source>
</evidence>
<dbReference type="CDD" id="cd00200">
    <property type="entry name" value="WD40"/>
    <property type="match status" value="1"/>
</dbReference>
<keyword evidence="5 9" id="KW-0853">WD repeat</keyword>
<feature type="repeat" description="WD" evidence="9">
    <location>
        <begin position="367"/>
        <end position="410"/>
    </location>
</feature>
<name>A0A507QMY7_MONPU</name>
<evidence type="ECO:0000256" key="3">
    <source>
        <dbReference type="ARBA" id="ARBA00011725"/>
    </source>
</evidence>
<dbReference type="PROSITE" id="PS50294">
    <property type="entry name" value="WD_REPEATS_REGION"/>
    <property type="match status" value="5"/>
</dbReference>
<dbReference type="PROSITE" id="PS50082">
    <property type="entry name" value="WD_REPEATS_2"/>
    <property type="match status" value="5"/>
</dbReference>
<dbReference type="Proteomes" id="UP000319663">
    <property type="component" value="Unassembled WGS sequence"/>
</dbReference>
<dbReference type="InterPro" id="IPR019775">
    <property type="entry name" value="WD40_repeat_CS"/>
</dbReference>
<dbReference type="InterPro" id="IPR050995">
    <property type="entry name" value="WD-F-box_domain-protein"/>
</dbReference>
<feature type="repeat" description="WD" evidence="9">
    <location>
        <begin position="326"/>
        <end position="365"/>
    </location>
</feature>
<dbReference type="InterPro" id="IPR015943">
    <property type="entry name" value="WD40/YVTN_repeat-like_dom_sf"/>
</dbReference>
<dbReference type="PRINTS" id="PR00320">
    <property type="entry name" value="GPROTEINBRPT"/>
</dbReference>
<dbReference type="InterPro" id="IPR001810">
    <property type="entry name" value="F-box_dom"/>
</dbReference>
<evidence type="ECO:0000256" key="4">
    <source>
        <dbReference type="ARBA" id="ARBA00015819"/>
    </source>
</evidence>
<organism evidence="12 13">
    <name type="scientific">Monascus purpureus</name>
    <name type="common">Red mold</name>
    <name type="synonym">Monascus anka</name>
    <dbReference type="NCBI Taxonomy" id="5098"/>
    <lineage>
        <taxon>Eukaryota</taxon>
        <taxon>Fungi</taxon>
        <taxon>Dikarya</taxon>
        <taxon>Ascomycota</taxon>
        <taxon>Pezizomycotina</taxon>
        <taxon>Eurotiomycetes</taxon>
        <taxon>Eurotiomycetidae</taxon>
        <taxon>Eurotiales</taxon>
        <taxon>Aspergillaceae</taxon>
        <taxon>Monascus</taxon>
    </lineage>
</organism>
<feature type="repeat" description="WD" evidence="9">
    <location>
        <begin position="412"/>
        <end position="442"/>
    </location>
</feature>
<feature type="repeat" description="WD" evidence="9">
    <location>
        <begin position="540"/>
        <end position="570"/>
    </location>
</feature>
<evidence type="ECO:0000256" key="6">
    <source>
        <dbReference type="ARBA" id="ARBA00022737"/>
    </source>
</evidence>
<dbReference type="InterPro" id="IPR036322">
    <property type="entry name" value="WD40_repeat_dom_sf"/>
</dbReference>
<feature type="compositionally biased region" description="Low complexity" evidence="10">
    <location>
        <begin position="244"/>
        <end position="277"/>
    </location>
</feature>
<dbReference type="STRING" id="5098.A0A507QMY7"/>
<evidence type="ECO:0000259" key="11">
    <source>
        <dbReference type="PROSITE" id="PS50181"/>
    </source>
</evidence>
<dbReference type="SUPFAM" id="SSF81383">
    <property type="entry name" value="F-box domain"/>
    <property type="match status" value="1"/>
</dbReference>
<evidence type="ECO:0000256" key="8">
    <source>
        <dbReference type="ARBA" id="ARBA00032113"/>
    </source>
</evidence>
<feature type="repeat" description="WD" evidence="9">
    <location>
        <begin position="500"/>
        <end position="539"/>
    </location>
</feature>
<dbReference type="Gene3D" id="2.130.10.10">
    <property type="entry name" value="YVTN repeat-like/Quinoprotein amine dehydrogenase"/>
    <property type="match status" value="2"/>
</dbReference>
<accession>A0A507QMY7</accession>
<dbReference type="InterPro" id="IPR020472">
    <property type="entry name" value="WD40_PAC1"/>
</dbReference>
<dbReference type="InterPro" id="IPR036047">
    <property type="entry name" value="F-box-like_dom_sf"/>
</dbReference>
<feature type="region of interest" description="Disordered" evidence="10">
    <location>
        <begin position="30"/>
        <end position="54"/>
    </location>
</feature>
<dbReference type="Gene3D" id="1.20.1280.50">
    <property type="match status" value="1"/>
</dbReference>
<dbReference type="OrthoDB" id="19711at2759"/>
<proteinExistence type="inferred from homology"/>
<dbReference type="InterPro" id="IPR001680">
    <property type="entry name" value="WD40_rpt"/>
</dbReference>
<gene>
    <name evidence="12" type="ORF">MPDQ_003379</name>
</gene>
<dbReference type="Pfam" id="PF12937">
    <property type="entry name" value="F-box-like"/>
    <property type="match status" value="1"/>
</dbReference>
<feature type="domain" description="F-box" evidence="11">
    <location>
        <begin position="100"/>
        <end position="146"/>
    </location>
</feature>
<evidence type="ECO:0000256" key="9">
    <source>
        <dbReference type="PROSITE-ProRule" id="PRU00221"/>
    </source>
</evidence>
<evidence type="ECO:0000313" key="12">
    <source>
        <dbReference type="EMBL" id="TQB68485.1"/>
    </source>
</evidence>
<reference evidence="12 13" key="1">
    <citation type="submission" date="2019-06" db="EMBL/GenBank/DDBJ databases">
        <title>Wine fermentation using esterase from Monascus purpureus.</title>
        <authorList>
            <person name="Geng C."/>
            <person name="Zhang Y."/>
        </authorList>
    </citation>
    <scope>NUCLEOTIDE SEQUENCE [LARGE SCALE GENOMIC DNA]</scope>
    <source>
        <strain evidence="12">HQ1</strain>
    </source>
</reference>
<dbReference type="EMBL" id="VIFY01000213">
    <property type="protein sequence ID" value="TQB68485.1"/>
    <property type="molecule type" value="Genomic_DNA"/>
</dbReference>
<feature type="region of interest" description="Disordered" evidence="10">
    <location>
        <begin position="239"/>
        <end position="285"/>
    </location>
</feature>
<evidence type="ECO:0000256" key="5">
    <source>
        <dbReference type="ARBA" id="ARBA00022574"/>
    </source>
</evidence>
<evidence type="ECO:0000256" key="2">
    <source>
        <dbReference type="ARBA" id="ARBA00007968"/>
    </source>
</evidence>
<keyword evidence="6" id="KW-0677">Repeat</keyword>
<dbReference type="SMART" id="SM00320">
    <property type="entry name" value="WD40"/>
    <property type="match status" value="7"/>
</dbReference>
<dbReference type="PANTHER" id="PTHR14604">
    <property type="entry name" value="WD40 REPEAT PF20"/>
    <property type="match status" value="1"/>
</dbReference>
<dbReference type="Pfam" id="PF00400">
    <property type="entry name" value="WD40"/>
    <property type="match status" value="5"/>
</dbReference>
<evidence type="ECO:0000256" key="7">
    <source>
        <dbReference type="ARBA" id="ARBA00030034"/>
    </source>
</evidence>
<evidence type="ECO:0000256" key="10">
    <source>
        <dbReference type="SAM" id="MobiDB-lite"/>
    </source>
</evidence>
<sequence length="834" mass="92985">MDRDTPADTGMPNLLRLHTNNLAAPSLSTSFKVDEGYSDETKSQSDRESKPSTEDVITLPDWLLTHSEADRAELAYGLLRSLRTSTVATVVERLTPLLHMDPVLKLPPEITSEIFSHLDPQTLLTASLASRAWRSRIQDSHLWRKLYTREGWRVDVAAIRRFEQERSELHQSRKSKTRCPDLDIVEPKLKKRVPSGWLNTRTAVRGTDGEPSLETDTLLLPDNEGDCHMIDAMNEDVPSHFTQGQQSSPFSGRQSSSSESTFSGSSSAPSSAASPHSVKTSLVTRQPNGSVKVNWQHLYKQRRRLEENWMQGRFTNFQLPHPSHPEEAHRECVYAIQFSGKWLVSGSRDKTIRVWDLDTKRLWYRPLVGHSKSVLCLQFDPSPSEDIIVSGSSDKNVIIWKFSTGEKIHEIHSAHEDSVLNLRFDHRYIVTCSKDNLIKIWNRHELTATDENYPRVYQGSGVTYPAYIVDIASIPSPVLEAEIANGHIQSVAPYSLLMTIDGHGAAVNAIQMNGDEVVSASGDRLIKVWNVRDGSCKKTLIGHEKGIACVQFDNRRILSGSNDNTVRIYDHISGAEVACLYGHHKLVRTVQAGFGDPPGADEELRMEALEVDNKFWDAKRSGAAVDLGPRALRRAGQSQDTAGSRNPKDIKALGAAIPPGGGGTRWGRIVSGSYDETIIIWKKDREGKWVIGHTLHQVDAVTNASQQHPRVLTARELPPRNVAPPQQTQQIQALQGHMMLAAALQNQPAQAAGPMQAANRPAFAQLAAHHHHHGRLPFNRAFILPTPQPTSRVFKLQFDARKIICASQDPRIVVWDFACDDEEITEASQFFVGL</sequence>
<dbReference type="SMART" id="SM00256">
    <property type="entry name" value="FBOX"/>
    <property type="match status" value="1"/>
</dbReference>
<protein>
    <recommendedName>
        <fullName evidence="4">Probable E3 ubiquitin ligase complex SCF subunit sconB</fullName>
    </recommendedName>
    <alternativeName>
        <fullName evidence="8">Sulfur controller B</fullName>
    </alternativeName>
    <alternativeName>
        <fullName evidence="7">Sulfur metabolite repression control protein B</fullName>
    </alternativeName>
</protein>
<evidence type="ECO:0000313" key="13">
    <source>
        <dbReference type="Proteomes" id="UP000319663"/>
    </source>
</evidence>
<comment type="function">
    <text evidence="1">Component of the SCF(sconB) E3 ubiquitin ligase complex involved in the regulation of sulfur metabolite repression, probably by mediating the inactivation or degradation of the metR transcription factor.</text>
</comment>
<feature type="compositionally biased region" description="Basic and acidic residues" evidence="10">
    <location>
        <begin position="32"/>
        <end position="53"/>
    </location>
</feature>
<dbReference type="AlphaFoldDB" id="A0A507QMY7"/>
<comment type="similarity">
    <text evidence="2">Belongs to the WD repeat MET30/SCONB/SCON-2 family.</text>
</comment>
<dbReference type="SUPFAM" id="SSF50978">
    <property type="entry name" value="WD40 repeat-like"/>
    <property type="match status" value="1"/>
</dbReference>